<evidence type="ECO:0000259" key="8">
    <source>
        <dbReference type="PROSITE" id="PS50164"/>
    </source>
</evidence>
<dbReference type="InterPro" id="IPR038476">
    <property type="entry name" value="UvrC_RNase_H_dom_sf"/>
</dbReference>
<dbReference type="InterPro" id="IPR001943">
    <property type="entry name" value="UVR_dom"/>
</dbReference>
<dbReference type="InterPro" id="IPR000305">
    <property type="entry name" value="GIY-YIG_endonuc"/>
</dbReference>
<evidence type="ECO:0000259" key="7">
    <source>
        <dbReference type="PROSITE" id="PS50151"/>
    </source>
</evidence>
<evidence type="ECO:0000256" key="4">
    <source>
        <dbReference type="ARBA" id="ARBA00022881"/>
    </source>
</evidence>
<dbReference type="SUPFAM" id="SSF47781">
    <property type="entry name" value="RuvA domain 2-like"/>
    <property type="match status" value="1"/>
</dbReference>
<dbReference type="GO" id="GO:0006289">
    <property type="term" value="P:nucleotide-excision repair"/>
    <property type="evidence" value="ECO:0007669"/>
    <property type="project" value="InterPro"/>
</dbReference>
<feature type="domain" description="UVR" evidence="7">
    <location>
        <begin position="203"/>
        <end position="238"/>
    </location>
</feature>
<feature type="domain" description="GIY-YIG" evidence="8">
    <location>
        <begin position="15"/>
        <end position="93"/>
    </location>
</feature>
<dbReference type="PROSITE" id="PS50151">
    <property type="entry name" value="UVR"/>
    <property type="match status" value="1"/>
</dbReference>
<dbReference type="FunFam" id="3.40.1440.10:FF:000001">
    <property type="entry name" value="UvrABC system protein C"/>
    <property type="match status" value="1"/>
</dbReference>
<dbReference type="GO" id="GO:0009432">
    <property type="term" value="P:SOS response"/>
    <property type="evidence" value="ECO:0007669"/>
    <property type="project" value="UniProtKB-KW"/>
</dbReference>
<keyword evidence="1" id="KW-0963">Cytoplasm</keyword>
<dbReference type="InterPro" id="IPR004791">
    <property type="entry name" value="UvrC"/>
</dbReference>
<dbReference type="HAMAP" id="MF_00203">
    <property type="entry name" value="UvrC"/>
    <property type="match status" value="1"/>
</dbReference>
<evidence type="ECO:0000256" key="5">
    <source>
        <dbReference type="ARBA" id="ARBA00023204"/>
    </source>
</evidence>
<feature type="domain" description="UvrC family homology region profile" evidence="9">
    <location>
        <begin position="253"/>
        <end position="476"/>
    </location>
</feature>
<dbReference type="InterPro" id="IPR050066">
    <property type="entry name" value="UvrABC_protein_C"/>
</dbReference>
<dbReference type="Gene3D" id="3.30.420.340">
    <property type="entry name" value="UvrC, RNAse H endonuclease domain"/>
    <property type="match status" value="1"/>
</dbReference>
<dbReference type="GO" id="GO:0009380">
    <property type="term" value="C:excinuclease repair complex"/>
    <property type="evidence" value="ECO:0007669"/>
    <property type="project" value="InterPro"/>
</dbReference>
<proteinExistence type="inferred from homology"/>
<sequence length="608" mass="68125">MSEFDSQAFLKTLTTRPGVYQMKNAEDDILYVGKAKNLKKRVGSYFSGKPMPTKTRIMVQQIVNIDIIITHTENEALLLENNLIKEYKPKYNILLRDDKSYPYLFISTQHAFPRLSFHRGAKRNKGRYFGPYPSAGAVRESLQLLQKLFPIRQCEDSFYQNRSRACLQYQIKRCTAPCVKLISQEAYQGDVDHTVLFLEGKSQQVIEQLVVAMNSAAEALNYEAAARYRDQIANLRRLSEKQYVSGSKGNIDVVACITESGLACVQVFFIRDGRNLGSKTFFPKQAKNASAEGVLTAFLPQYYLGKLPPSEIIINCSSPDQALLSSVLSEQAGHKVMVKSNVRSERARWLAMAENNAKGSIAMQLTNRAGNQKRLESLQDALSLDEPPQRLECFDISHTQGEETVASCVVFENGEPFKSDYRRFNIKNITPGDDYAAMRQALKRRYQRLKEESAKLPDILFIDGGKGQLNIAKVVLEEVQLSGVVLIGVSKGEGRKPGLETLHIATNNDTITLAADSPALHLIQQVRDEAHRFAITGHRQRRAKMRTTSTLEGIPGLGPKRRRVLLSHFGGLQEVMRAGTDDLASVQGISRQLAQKIYDLFHVEGNSS</sequence>
<dbReference type="InterPro" id="IPR010994">
    <property type="entry name" value="RuvA_2-like"/>
</dbReference>
<dbReference type="SMART" id="SM00465">
    <property type="entry name" value="GIYc"/>
    <property type="match status" value="1"/>
</dbReference>
<dbReference type="SMART" id="SM00278">
    <property type="entry name" value="HhH1"/>
    <property type="match status" value="2"/>
</dbReference>
<dbReference type="InterPro" id="IPR036876">
    <property type="entry name" value="UVR_dom_sf"/>
</dbReference>
<dbReference type="AlphaFoldDB" id="A0A3B0ZIT0"/>
<dbReference type="Gene3D" id="3.40.1440.10">
    <property type="entry name" value="GIY-YIG endonuclease"/>
    <property type="match status" value="1"/>
</dbReference>
<keyword evidence="6" id="KW-0742">SOS response</keyword>
<evidence type="ECO:0000256" key="6">
    <source>
        <dbReference type="ARBA" id="ARBA00023236"/>
    </source>
</evidence>
<dbReference type="Pfam" id="PF02151">
    <property type="entry name" value="UVR"/>
    <property type="match status" value="1"/>
</dbReference>
<gene>
    <name evidence="10" type="ORF">MNBD_GAMMA16-911</name>
</gene>
<evidence type="ECO:0000259" key="9">
    <source>
        <dbReference type="PROSITE" id="PS50165"/>
    </source>
</evidence>
<keyword evidence="4" id="KW-0267">Excision nuclease</keyword>
<evidence type="ECO:0000256" key="2">
    <source>
        <dbReference type="ARBA" id="ARBA00022763"/>
    </source>
</evidence>
<dbReference type="SUPFAM" id="SSF82771">
    <property type="entry name" value="GIY-YIG endonuclease"/>
    <property type="match status" value="1"/>
</dbReference>
<dbReference type="PANTHER" id="PTHR30562:SF1">
    <property type="entry name" value="UVRABC SYSTEM PROTEIN C"/>
    <property type="match status" value="1"/>
</dbReference>
<dbReference type="PROSITE" id="PS50164">
    <property type="entry name" value="GIY_YIG"/>
    <property type="match status" value="1"/>
</dbReference>
<dbReference type="Gene3D" id="4.10.860.10">
    <property type="entry name" value="UVR domain"/>
    <property type="match status" value="1"/>
</dbReference>
<keyword evidence="2" id="KW-0227">DNA damage</keyword>
<dbReference type="EMBL" id="UOFO01000088">
    <property type="protein sequence ID" value="VAW86209.1"/>
    <property type="molecule type" value="Genomic_DNA"/>
</dbReference>
<accession>A0A3B0ZIT0</accession>
<dbReference type="NCBIfam" id="TIGR00194">
    <property type="entry name" value="uvrC"/>
    <property type="match status" value="1"/>
</dbReference>
<name>A0A3B0ZIT0_9ZZZZ</name>
<dbReference type="Pfam" id="PF14520">
    <property type="entry name" value="HHH_5"/>
    <property type="match status" value="1"/>
</dbReference>
<reference evidence="10" key="1">
    <citation type="submission" date="2018-06" db="EMBL/GenBank/DDBJ databases">
        <authorList>
            <person name="Zhirakovskaya E."/>
        </authorList>
    </citation>
    <scope>NUCLEOTIDE SEQUENCE</scope>
</reference>
<keyword evidence="5" id="KW-0234">DNA repair</keyword>
<keyword evidence="3" id="KW-0228">DNA excision</keyword>
<dbReference type="InterPro" id="IPR035901">
    <property type="entry name" value="GIY-YIG_endonuc_sf"/>
</dbReference>
<protein>
    <submittedName>
        <fullName evidence="10">Excinuclease ABC subunit C</fullName>
    </submittedName>
</protein>
<dbReference type="InterPro" id="IPR047296">
    <property type="entry name" value="GIY-YIG_UvrC_Cho"/>
</dbReference>
<dbReference type="FunFam" id="3.30.420.340:FF:000001">
    <property type="entry name" value="UvrABC system protein C"/>
    <property type="match status" value="1"/>
</dbReference>
<dbReference type="GO" id="GO:0009381">
    <property type="term" value="F:excinuclease ABC activity"/>
    <property type="evidence" value="ECO:0007669"/>
    <property type="project" value="InterPro"/>
</dbReference>
<evidence type="ECO:0000313" key="10">
    <source>
        <dbReference type="EMBL" id="VAW86209.1"/>
    </source>
</evidence>
<dbReference type="NCBIfam" id="NF001824">
    <property type="entry name" value="PRK00558.1-5"/>
    <property type="match status" value="1"/>
</dbReference>
<dbReference type="Pfam" id="PF08459">
    <property type="entry name" value="UvrC_RNaseH_dom"/>
    <property type="match status" value="1"/>
</dbReference>
<dbReference type="InterPro" id="IPR003583">
    <property type="entry name" value="Hlx-hairpin-Hlx_DNA-bd_motif"/>
</dbReference>
<dbReference type="CDD" id="cd10434">
    <property type="entry name" value="GIY-YIG_UvrC_Cho"/>
    <property type="match status" value="1"/>
</dbReference>
<organism evidence="10">
    <name type="scientific">hydrothermal vent metagenome</name>
    <dbReference type="NCBI Taxonomy" id="652676"/>
    <lineage>
        <taxon>unclassified sequences</taxon>
        <taxon>metagenomes</taxon>
        <taxon>ecological metagenomes</taxon>
    </lineage>
</organism>
<dbReference type="PROSITE" id="PS50165">
    <property type="entry name" value="UVRC"/>
    <property type="match status" value="1"/>
</dbReference>
<dbReference type="Pfam" id="PF22920">
    <property type="entry name" value="UvrC_RNaseH"/>
    <property type="match status" value="1"/>
</dbReference>
<dbReference type="Gene3D" id="1.10.150.20">
    <property type="entry name" value="5' to 3' exonuclease, C-terminal subdomain"/>
    <property type="match status" value="1"/>
</dbReference>
<evidence type="ECO:0000256" key="3">
    <source>
        <dbReference type="ARBA" id="ARBA00022769"/>
    </source>
</evidence>
<dbReference type="Pfam" id="PF01541">
    <property type="entry name" value="GIY-YIG"/>
    <property type="match status" value="1"/>
</dbReference>
<dbReference type="PANTHER" id="PTHR30562">
    <property type="entry name" value="UVRC/OXIDOREDUCTASE"/>
    <property type="match status" value="1"/>
</dbReference>
<evidence type="ECO:0000256" key="1">
    <source>
        <dbReference type="ARBA" id="ARBA00022490"/>
    </source>
</evidence>
<dbReference type="InterPro" id="IPR001162">
    <property type="entry name" value="UvrC_RNase_H_dom"/>
</dbReference>
<dbReference type="SUPFAM" id="SSF46600">
    <property type="entry name" value="C-terminal UvrC-binding domain of UvrB"/>
    <property type="match status" value="1"/>
</dbReference>
<dbReference type="GO" id="GO:0003677">
    <property type="term" value="F:DNA binding"/>
    <property type="evidence" value="ECO:0007669"/>
    <property type="project" value="InterPro"/>
</dbReference>